<feature type="domain" description="Ubiquitin-like" evidence="2">
    <location>
        <begin position="51"/>
        <end position="131"/>
    </location>
</feature>
<dbReference type="OrthoDB" id="3045089at2759"/>
<name>A0A8H3WFX4_9PEZI</name>
<dbReference type="Pfam" id="PF22893">
    <property type="entry name" value="ULD_2"/>
    <property type="match status" value="1"/>
</dbReference>
<dbReference type="Proteomes" id="UP000434172">
    <property type="component" value="Unassembled WGS sequence"/>
</dbReference>
<proteinExistence type="predicted"/>
<gene>
    <name evidence="3" type="ORF">GQ607_007022</name>
</gene>
<organism evidence="3 4">
    <name type="scientific">Colletotrichum asianum</name>
    <dbReference type="NCBI Taxonomy" id="702518"/>
    <lineage>
        <taxon>Eukaryota</taxon>
        <taxon>Fungi</taxon>
        <taxon>Dikarya</taxon>
        <taxon>Ascomycota</taxon>
        <taxon>Pezizomycotina</taxon>
        <taxon>Sordariomycetes</taxon>
        <taxon>Hypocreomycetidae</taxon>
        <taxon>Glomerellales</taxon>
        <taxon>Glomerellaceae</taxon>
        <taxon>Colletotrichum</taxon>
        <taxon>Colletotrichum gloeosporioides species complex</taxon>
    </lineage>
</organism>
<feature type="region of interest" description="Disordered" evidence="1">
    <location>
        <begin position="134"/>
        <end position="278"/>
    </location>
</feature>
<evidence type="ECO:0000259" key="2">
    <source>
        <dbReference type="Pfam" id="PF22893"/>
    </source>
</evidence>
<sequence length="443" mass="47874">MSNPFVPPVTVEDASEEEDEPQQGPSTADKSAGKPANDPEVHRSAEKINWNSITFKDAVGRTFTFPYKIAKSWAGMEEFIKQAVLHVDVIGKHVMEGHHDLIGPDGTILLPQIWEYLIHPGWAIEMRMWPMDKAQPRPIGSSSPVPGMPPGQPPANGIRSGRSGFPPPPPPPPPGWNNGRPWASGYTGPGNGMPLPPGWGGAGRGGPRVINVGPPPQKKKTKQESMLSWMTGKPPQKKSSKKNDYDGSSSHNEPLPGNSVHSPPASPPSTSAPNLGMMPRTAARRSTLANEMITKQPLSRNVAGRSLNLRPKKVHEKLAGPVSAPTSYSWTVTSGSSSVSSKRSVSSIKTVAEEDARRLIRQRRLVVTCGISSRPLGQAMTGLTTPKIVNAPSDVLEMSAAQIYRDRFEKMTVATLELVEQRAIRAPPSQEQRQAGSSTLTWK</sequence>
<evidence type="ECO:0000313" key="3">
    <source>
        <dbReference type="EMBL" id="KAF0325580.1"/>
    </source>
</evidence>
<dbReference type="AlphaFoldDB" id="A0A8H3WFX4"/>
<dbReference type="EMBL" id="WOWK01000035">
    <property type="protein sequence ID" value="KAF0325580.1"/>
    <property type="molecule type" value="Genomic_DNA"/>
</dbReference>
<protein>
    <recommendedName>
        <fullName evidence="2">Ubiquitin-like domain-containing protein</fullName>
    </recommendedName>
</protein>
<feature type="region of interest" description="Disordered" evidence="1">
    <location>
        <begin position="1"/>
        <end position="45"/>
    </location>
</feature>
<evidence type="ECO:0000256" key="1">
    <source>
        <dbReference type="SAM" id="MobiDB-lite"/>
    </source>
</evidence>
<keyword evidence="4" id="KW-1185">Reference proteome</keyword>
<evidence type="ECO:0000313" key="4">
    <source>
        <dbReference type="Proteomes" id="UP000434172"/>
    </source>
</evidence>
<comment type="caution">
    <text evidence="3">The sequence shown here is derived from an EMBL/GenBank/DDBJ whole genome shotgun (WGS) entry which is preliminary data.</text>
</comment>
<reference evidence="3 4" key="1">
    <citation type="submission" date="2019-12" db="EMBL/GenBank/DDBJ databases">
        <title>A genome sequence resource for the geographically widespread anthracnose pathogen Colletotrichum asianum.</title>
        <authorList>
            <person name="Meng Y."/>
        </authorList>
    </citation>
    <scope>NUCLEOTIDE SEQUENCE [LARGE SCALE GENOMIC DNA]</scope>
    <source>
        <strain evidence="3 4">ICMP 18580</strain>
    </source>
</reference>
<dbReference type="InterPro" id="IPR054464">
    <property type="entry name" value="ULD_fung"/>
</dbReference>
<accession>A0A8H3WFX4</accession>
<feature type="compositionally biased region" description="Pro residues" evidence="1">
    <location>
        <begin position="165"/>
        <end position="175"/>
    </location>
</feature>